<dbReference type="Proteomes" id="UP001420932">
    <property type="component" value="Unassembled WGS sequence"/>
</dbReference>
<dbReference type="InterPro" id="IPR036378">
    <property type="entry name" value="FAS1_dom_sf"/>
</dbReference>
<dbReference type="PROSITE" id="PS50213">
    <property type="entry name" value="FAS1"/>
    <property type="match status" value="1"/>
</dbReference>
<name>A0AAP0EQX6_9MAGN</name>
<feature type="chain" id="PRO_5042984648" description="FAS1 domain-containing protein" evidence="3">
    <location>
        <begin position="28"/>
        <end position="248"/>
    </location>
</feature>
<dbReference type="EMBL" id="JBBNAF010000011">
    <property type="protein sequence ID" value="KAK9098020.1"/>
    <property type="molecule type" value="Genomic_DNA"/>
</dbReference>
<evidence type="ECO:0000313" key="5">
    <source>
        <dbReference type="EMBL" id="KAK9098020.1"/>
    </source>
</evidence>
<evidence type="ECO:0000313" key="6">
    <source>
        <dbReference type="Proteomes" id="UP001420932"/>
    </source>
</evidence>
<keyword evidence="3" id="KW-0732">Signal</keyword>
<accession>A0AAP0EQX6</accession>
<comment type="similarity">
    <text evidence="1">Belongs to the fasciclin-like AGP family.</text>
</comment>
<dbReference type="Pfam" id="PF02469">
    <property type="entry name" value="Fasciclin"/>
    <property type="match status" value="1"/>
</dbReference>
<proteinExistence type="inferred from homology"/>
<dbReference type="AlphaFoldDB" id="A0AAP0EQX6"/>
<dbReference type="InterPro" id="IPR052806">
    <property type="entry name" value="Fasciclin-like_AGP"/>
</dbReference>
<feature type="transmembrane region" description="Helical" evidence="2">
    <location>
        <begin position="175"/>
        <end position="205"/>
    </location>
</feature>
<evidence type="ECO:0000256" key="2">
    <source>
        <dbReference type="SAM" id="Phobius"/>
    </source>
</evidence>
<reference evidence="5 6" key="1">
    <citation type="submission" date="2024-01" db="EMBL/GenBank/DDBJ databases">
        <title>Genome assemblies of Stephania.</title>
        <authorList>
            <person name="Yang L."/>
        </authorList>
    </citation>
    <scope>NUCLEOTIDE SEQUENCE [LARGE SCALE GENOMIC DNA]</scope>
    <source>
        <strain evidence="5">YNDBR</strain>
        <tissue evidence="5">Leaf</tissue>
    </source>
</reference>
<dbReference type="SUPFAM" id="SSF82153">
    <property type="entry name" value="FAS1 domain"/>
    <property type="match status" value="1"/>
</dbReference>
<dbReference type="PANTHER" id="PTHR33985:SF29">
    <property type="entry name" value="FAS1 DOMAIN-CONTAINING PROTEIN"/>
    <property type="match status" value="1"/>
</dbReference>
<dbReference type="Gene3D" id="2.30.180.10">
    <property type="entry name" value="FAS1 domain"/>
    <property type="match status" value="1"/>
</dbReference>
<organism evidence="5 6">
    <name type="scientific">Stephania yunnanensis</name>
    <dbReference type="NCBI Taxonomy" id="152371"/>
    <lineage>
        <taxon>Eukaryota</taxon>
        <taxon>Viridiplantae</taxon>
        <taxon>Streptophyta</taxon>
        <taxon>Embryophyta</taxon>
        <taxon>Tracheophyta</taxon>
        <taxon>Spermatophyta</taxon>
        <taxon>Magnoliopsida</taxon>
        <taxon>Ranunculales</taxon>
        <taxon>Menispermaceae</taxon>
        <taxon>Menispermoideae</taxon>
        <taxon>Cissampelideae</taxon>
        <taxon>Stephania</taxon>
    </lineage>
</organism>
<dbReference type="PANTHER" id="PTHR33985">
    <property type="entry name" value="OS02G0491300 PROTEIN-RELATED"/>
    <property type="match status" value="1"/>
</dbReference>
<keyword evidence="2" id="KW-0812">Transmembrane</keyword>
<gene>
    <name evidence="5" type="ORF">Syun_025065</name>
</gene>
<keyword evidence="6" id="KW-1185">Reference proteome</keyword>
<feature type="domain" description="FAS1" evidence="4">
    <location>
        <begin position="31"/>
        <end position="166"/>
    </location>
</feature>
<keyword evidence="2" id="KW-0472">Membrane</keyword>
<sequence>MAFKFSVQFVLILFCIVILTSSTPAHGVGLIDNVTQVLFNAGYKSMSLALASSLPTLLARVDLNKTTVTIFCPTDFAFGDQDYFVPPAQPPLWLIEYHVVPRKVEKVDLESSSIFPIGSKLDTLLGHSLVITTSRYIATSLNQVQIKEWDMYNDGRVVVHGIEKFLNPYYKIQEFYSILFLCLFLFVLSLVFVFTLAVVLCDKVLPIVTPFMSRMICSLRESASSDIKEWLLYHYSNYRAARKTASLV</sequence>
<evidence type="ECO:0000256" key="1">
    <source>
        <dbReference type="ARBA" id="ARBA00007843"/>
    </source>
</evidence>
<keyword evidence="2" id="KW-1133">Transmembrane helix</keyword>
<comment type="caution">
    <text evidence="5">The sequence shown here is derived from an EMBL/GenBank/DDBJ whole genome shotgun (WGS) entry which is preliminary data.</text>
</comment>
<protein>
    <recommendedName>
        <fullName evidence="4">FAS1 domain-containing protein</fullName>
    </recommendedName>
</protein>
<evidence type="ECO:0000259" key="4">
    <source>
        <dbReference type="PROSITE" id="PS50213"/>
    </source>
</evidence>
<dbReference type="InterPro" id="IPR000782">
    <property type="entry name" value="FAS1_domain"/>
</dbReference>
<evidence type="ECO:0000256" key="3">
    <source>
        <dbReference type="SAM" id="SignalP"/>
    </source>
</evidence>
<feature type="signal peptide" evidence="3">
    <location>
        <begin position="1"/>
        <end position="27"/>
    </location>
</feature>
<dbReference type="SMART" id="SM00554">
    <property type="entry name" value="FAS1"/>
    <property type="match status" value="1"/>
</dbReference>